<reference evidence="1" key="2">
    <citation type="journal article" date="2022" name="Microbiol. Resour. Announc.">
        <title>Metagenome Sequencing to Explore Phylogenomics of Terrestrial Cyanobacteria.</title>
        <authorList>
            <person name="Ward R.D."/>
            <person name="Stajich J.E."/>
            <person name="Johansen J.R."/>
            <person name="Huntemann M."/>
            <person name="Clum A."/>
            <person name="Foster B."/>
            <person name="Foster B."/>
            <person name="Roux S."/>
            <person name="Palaniappan K."/>
            <person name="Varghese N."/>
            <person name="Mukherjee S."/>
            <person name="Reddy T.B.K."/>
            <person name="Daum C."/>
            <person name="Copeland A."/>
            <person name="Chen I.A."/>
            <person name="Ivanova N.N."/>
            <person name="Kyrpides N.C."/>
            <person name="Shapiro N."/>
            <person name="Eloe-Fadrosh E.A."/>
            <person name="Pietrasiak N."/>
        </authorList>
    </citation>
    <scope>NUCLEOTIDE SEQUENCE</scope>
    <source>
        <strain evidence="1">UHER 2000/2452</strain>
    </source>
</reference>
<name>A0A951UNT8_9CYAN</name>
<organism evidence="1 2">
    <name type="scientific">Drouetiella hepatica Uher 2000/2452</name>
    <dbReference type="NCBI Taxonomy" id="904376"/>
    <lineage>
        <taxon>Bacteria</taxon>
        <taxon>Bacillati</taxon>
        <taxon>Cyanobacteriota</taxon>
        <taxon>Cyanophyceae</taxon>
        <taxon>Oculatellales</taxon>
        <taxon>Oculatellaceae</taxon>
        <taxon>Drouetiella</taxon>
    </lineage>
</organism>
<dbReference type="Proteomes" id="UP000757435">
    <property type="component" value="Unassembled WGS sequence"/>
</dbReference>
<proteinExistence type="predicted"/>
<dbReference type="AlphaFoldDB" id="A0A951UNT8"/>
<evidence type="ECO:0000313" key="1">
    <source>
        <dbReference type="EMBL" id="MBW4659018.1"/>
    </source>
</evidence>
<protein>
    <submittedName>
        <fullName evidence="1">Calcium-binding protein with excalibur domain protein</fullName>
    </submittedName>
</protein>
<reference evidence="1" key="1">
    <citation type="submission" date="2021-05" db="EMBL/GenBank/DDBJ databases">
        <authorList>
            <person name="Pietrasiak N."/>
            <person name="Ward R."/>
            <person name="Stajich J.E."/>
            <person name="Kurbessoian T."/>
        </authorList>
    </citation>
    <scope>NUCLEOTIDE SEQUENCE</scope>
    <source>
        <strain evidence="1">UHER 2000/2452</strain>
    </source>
</reference>
<accession>A0A951UNT8</accession>
<gene>
    <name evidence="1" type="ORF">KME15_10110</name>
</gene>
<evidence type="ECO:0000313" key="2">
    <source>
        <dbReference type="Proteomes" id="UP000757435"/>
    </source>
</evidence>
<sequence>MKFFLLLLAWVIAIAFIPIWIVQAQSNCDRAYPSLCIPSPPPDLDCKSIADRNFPVRPPDPHRFDGDRDGIGCESSR</sequence>
<comment type="caution">
    <text evidence="1">The sequence shown here is derived from an EMBL/GenBank/DDBJ whole genome shotgun (WGS) entry which is preliminary data.</text>
</comment>
<dbReference type="EMBL" id="JAHHHD010000009">
    <property type="protein sequence ID" value="MBW4659018.1"/>
    <property type="molecule type" value="Genomic_DNA"/>
</dbReference>